<feature type="region of interest" description="Disordered" evidence="5">
    <location>
        <begin position="840"/>
        <end position="908"/>
    </location>
</feature>
<dbReference type="Proteomes" id="UP001310594">
    <property type="component" value="Unassembled WGS sequence"/>
</dbReference>
<dbReference type="InterPro" id="IPR036513">
    <property type="entry name" value="STAS_dom_sf"/>
</dbReference>
<feature type="transmembrane region" description="Helical" evidence="6">
    <location>
        <begin position="304"/>
        <end position="324"/>
    </location>
</feature>
<dbReference type="InterPro" id="IPR011547">
    <property type="entry name" value="SLC26A/SulP_dom"/>
</dbReference>
<feature type="transmembrane region" description="Helical" evidence="6">
    <location>
        <begin position="251"/>
        <end position="271"/>
    </location>
</feature>
<dbReference type="InterPro" id="IPR002645">
    <property type="entry name" value="STAS_dom"/>
</dbReference>
<dbReference type="SUPFAM" id="SSF52091">
    <property type="entry name" value="SpoIIaa-like"/>
    <property type="match status" value="1"/>
</dbReference>
<evidence type="ECO:0000256" key="3">
    <source>
        <dbReference type="ARBA" id="ARBA00022989"/>
    </source>
</evidence>
<comment type="subcellular location">
    <subcellularLocation>
        <location evidence="1">Membrane</location>
        <topology evidence="1">Multi-pass membrane protein</topology>
    </subcellularLocation>
</comment>
<dbReference type="CDD" id="cd07042">
    <property type="entry name" value="STAS_SulP_like_sulfate_transporter"/>
    <property type="match status" value="1"/>
</dbReference>
<feature type="region of interest" description="Disordered" evidence="5">
    <location>
        <begin position="1"/>
        <end position="66"/>
    </location>
</feature>
<evidence type="ECO:0000256" key="4">
    <source>
        <dbReference type="ARBA" id="ARBA00023136"/>
    </source>
</evidence>
<reference evidence="8" key="1">
    <citation type="submission" date="2023-08" db="EMBL/GenBank/DDBJ databases">
        <title>Black Yeasts Isolated from many extreme environments.</title>
        <authorList>
            <person name="Coleine C."/>
            <person name="Stajich J.E."/>
            <person name="Selbmann L."/>
        </authorList>
    </citation>
    <scope>NUCLEOTIDE SEQUENCE</scope>
    <source>
        <strain evidence="8">CCFEE 5810</strain>
    </source>
</reference>
<dbReference type="GO" id="GO:0055085">
    <property type="term" value="P:transmembrane transport"/>
    <property type="evidence" value="ECO:0007669"/>
    <property type="project" value="InterPro"/>
</dbReference>
<evidence type="ECO:0000256" key="5">
    <source>
        <dbReference type="SAM" id="MobiDB-lite"/>
    </source>
</evidence>
<feature type="region of interest" description="Disordered" evidence="5">
    <location>
        <begin position="134"/>
        <end position="161"/>
    </location>
</feature>
<evidence type="ECO:0000259" key="7">
    <source>
        <dbReference type="PROSITE" id="PS50801"/>
    </source>
</evidence>
<dbReference type="PANTHER" id="PTHR11814">
    <property type="entry name" value="SULFATE TRANSPORTER"/>
    <property type="match status" value="1"/>
</dbReference>
<evidence type="ECO:0000256" key="2">
    <source>
        <dbReference type="ARBA" id="ARBA00022692"/>
    </source>
</evidence>
<keyword evidence="4 6" id="KW-0472">Membrane</keyword>
<feature type="transmembrane region" description="Helical" evidence="6">
    <location>
        <begin position="221"/>
        <end position="239"/>
    </location>
</feature>
<feature type="transmembrane region" description="Helical" evidence="6">
    <location>
        <begin position="636"/>
        <end position="663"/>
    </location>
</feature>
<proteinExistence type="predicted"/>
<dbReference type="Pfam" id="PF01740">
    <property type="entry name" value="STAS"/>
    <property type="match status" value="1"/>
</dbReference>
<feature type="transmembrane region" description="Helical" evidence="6">
    <location>
        <begin position="478"/>
        <end position="500"/>
    </location>
</feature>
<evidence type="ECO:0000313" key="9">
    <source>
        <dbReference type="Proteomes" id="UP001310594"/>
    </source>
</evidence>
<feature type="transmembrane region" description="Helical" evidence="6">
    <location>
        <begin position="539"/>
        <end position="562"/>
    </location>
</feature>
<evidence type="ECO:0000256" key="6">
    <source>
        <dbReference type="SAM" id="Phobius"/>
    </source>
</evidence>
<protein>
    <recommendedName>
        <fullName evidence="7">STAS domain-containing protein</fullName>
    </recommendedName>
</protein>
<feature type="compositionally biased region" description="Acidic residues" evidence="5">
    <location>
        <begin position="870"/>
        <end position="879"/>
    </location>
</feature>
<evidence type="ECO:0000256" key="1">
    <source>
        <dbReference type="ARBA" id="ARBA00004141"/>
    </source>
</evidence>
<dbReference type="InterPro" id="IPR001902">
    <property type="entry name" value="SLC26A/SulP_fam"/>
</dbReference>
<dbReference type="Gene3D" id="3.30.750.24">
    <property type="entry name" value="STAS domain"/>
    <property type="match status" value="1"/>
</dbReference>
<dbReference type="GO" id="GO:0016020">
    <property type="term" value="C:membrane"/>
    <property type="evidence" value="ECO:0007669"/>
    <property type="project" value="UniProtKB-SubCell"/>
</dbReference>
<feature type="compositionally biased region" description="Low complexity" evidence="5">
    <location>
        <begin position="10"/>
        <end position="30"/>
    </location>
</feature>
<comment type="caution">
    <text evidence="8">The sequence shown here is derived from an EMBL/GenBank/DDBJ whole genome shotgun (WGS) entry which is preliminary data.</text>
</comment>
<name>A0AAN7WCQ7_9PEZI</name>
<organism evidence="8 9">
    <name type="scientific">Elasticomyces elasticus</name>
    <dbReference type="NCBI Taxonomy" id="574655"/>
    <lineage>
        <taxon>Eukaryota</taxon>
        <taxon>Fungi</taxon>
        <taxon>Dikarya</taxon>
        <taxon>Ascomycota</taxon>
        <taxon>Pezizomycotina</taxon>
        <taxon>Dothideomycetes</taxon>
        <taxon>Dothideomycetidae</taxon>
        <taxon>Mycosphaerellales</taxon>
        <taxon>Teratosphaeriaceae</taxon>
        <taxon>Elasticomyces</taxon>
    </lineage>
</organism>
<gene>
    <name evidence="8" type="ORF">LTR97_005189</name>
</gene>
<feature type="transmembrane region" description="Helical" evidence="6">
    <location>
        <begin position="419"/>
        <end position="440"/>
    </location>
</feature>
<feature type="transmembrane region" description="Helical" evidence="6">
    <location>
        <begin position="574"/>
        <end position="593"/>
    </location>
</feature>
<feature type="transmembrane region" description="Helical" evidence="6">
    <location>
        <begin position="336"/>
        <end position="355"/>
    </location>
</feature>
<dbReference type="Pfam" id="PF00916">
    <property type="entry name" value="Sulfate_transp"/>
    <property type="match status" value="2"/>
</dbReference>
<dbReference type="EMBL" id="JAVRQU010000007">
    <property type="protein sequence ID" value="KAK5700672.1"/>
    <property type="molecule type" value="Genomic_DNA"/>
</dbReference>
<keyword evidence="2 6" id="KW-0812">Transmembrane</keyword>
<keyword evidence="3 6" id="KW-1133">Transmembrane helix</keyword>
<evidence type="ECO:0000313" key="8">
    <source>
        <dbReference type="EMBL" id="KAK5700672.1"/>
    </source>
</evidence>
<accession>A0AAN7WCQ7</accession>
<feature type="compositionally biased region" description="Basic and acidic residues" evidence="5">
    <location>
        <begin position="881"/>
        <end position="908"/>
    </location>
</feature>
<sequence>MAANRPTNGTPSSSRVTPRSSRQSSISTIQHQPVVPSGLRQAHMPPSSPEDHRGLTNGHHPHVEADGIHPAAQDSASVKSDGSAQGVIEEPANVQSRLLAFGQRYYLPDHNSNSPRPRYFRNYFQSYGSIAPSIRSSDSQEGYGGPNRSGTADENGRPYKDRALGDAVTDGLLGRPSGKSTTHHLAKRHGVRHERLMYILYYLPLTRWLPQYRWSYLRGDLIAALTMSSFYLPMALSYASNLAHVPPVNGLYAFAINPLIYAFLGTCPLMVVGPEAAGSLLTGGVVKAAINAGHHADRDGHRSAAVAGMTTALAGSIILAAGICRLGFLDSVLSRPFLRGFISAIGIVILVDQLVPEMGLDNAASHSEASHGSSLDKILFLFRHVGDAHKLTCIVAFTTIAIVMVLRELKRRLQPRFPSVAYFPDRFLVVVFSAVLAWRYNWESQGLQILGDIRSKGTPFKPEFPFASENFKHVDDAFGTSFVIALLGFFESSVAAKSLGSGKKTMKKVKRTNSETGKEEEIEEPDGIQGVTISANRELVALGVANLVGGVFMSLPAFGGYGRSKVNASTGGKTPMSSVFLSIIAVICVVFLLPYFYYIPKATLCAMISVVAYSLIEEAPHDIRFFWRISGYSELMLMLLIFLTTFLWNLRIGIIVGIGLSLLRLLRHSTRPRIQILGRVPDTNPVEFEDAERVDGDVEVEFVPNCLIVKIPEPLTFANTGSLKDRLKRLEDHGTSAAHPALPKVRRPEHNQNIIFDVHGVTSLDPAAAQVFLEIIEGYIERGTRVWFCRVPGRRTEVWRLLNVTGIVELVGGENHFLRGVNEALRATEKATTLELGDEEALIGGGDDGGVGDEVAGIRERMQMQHREELDDEDDDVGGEDGAKDERAEQPEHDPLSGSSRLDRPQLI</sequence>
<feature type="domain" description="STAS" evidence="7">
    <location>
        <begin position="696"/>
        <end position="828"/>
    </location>
</feature>
<dbReference type="PROSITE" id="PS50801">
    <property type="entry name" value="STAS"/>
    <property type="match status" value="1"/>
</dbReference>
<feature type="transmembrane region" description="Helical" evidence="6">
    <location>
        <begin position="388"/>
        <end position="407"/>
    </location>
</feature>
<feature type="compositionally biased region" description="Basic and acidic residues" evidence="5">
    <location>
        <begin position="856"/>
        <end position="869"/>
    </location>
</feature>
<dbReference type="AlphaFoldDB" id="A0AAN7WCQ7"/>